<dbReference type="InterPro" id="IPR001279">
    <property type="entry name" value="Metallo-B-lactamas"/>
</dbReference>
<dbReference type="Pfam" id="PF12706">
    <property type="entry name" value="Lactamase_B_2"/>
    <property type="match status" value="1"/>
</dbReference>
<evidence type="ECO:0000256" key="1">
    <source>
        <dbReference type="ARBA" id="ARBA00022759"/>
    </source>
</evidence>
<proteinExistence type="predicted"/>
<dbReference type="Proteomes" id="UP000070080">
    <property type="component" value="Unassembled WGS sequence"/>
</dbReference>
<keyword evidence="1" id="KW-0255">Endonuclease</keyword>
<accession>A0A133YHQ6</accession>
<evidence type="ECO:0000259" key="2">
    <source>
        <dbReference type="SMART" id="SM00849"/>
    </source>
</evidence>
<keyword evidence="1" id="KW-0378">Hydrolase</keyword>
<dbReference type="AlphaFoldDB" id="A0A133YHQ6"/>
<gene>
    <name evidence="3" type="ORF">HMPREF1872_00055</name>
</gene>
<feature type="domain" description="Metallo-beta-lactamase" evidence="2">
    <location>
        <begin position="19"/>
        <end position="211"/>
    </location>
</feature>
<dbReference type="SUPFAM" id="SSF56281">
    <property type="entry name" value="Metallo-hydrolase/oxidoreductase"/>
    <property type="match status" value="1"/>
</dbReference>
<keyword evidence="1" id="KW-0540">Nuclease</keyword>
<dbReference type="SMART" id="SM00849">
    <property type="entry name" value="Lactamase_B"/>
    <property type="match status" value="1"/>
</dbReference>
<dbReference type="InterPro" id="IPR036866">
    <property type="entry name" value="RibonucZ/Hydroxyglut_hydro"/>
</dbReference>
<dbReference type="PANTHER" id="PTHR46018">
    <property type="entry name" value="ZINC PHOSPHODIESTERASE ELAC PROTEIN 1"/>
    <property type="match status" value="1"/>
</dbReference>
<dbReference type="EMBL" id="LSCV01000001">
    <property type="protein sequence ID" value="KXB42719.1"/>
    <property type="molecule type" value="Genomic_DNA"/>
</dbReference>
<name>A0A133YHQ6_9FIRM</name>
<dbReference type="RefSeq" id="WP_066712232.1">
    <property type="nucleotide sequence ID" value="NZ_JARFNM010000001.1"/>
</dbReference>
<comment type="caution">
    <text evidence="3">The sequence shown here is derived from an EMBL/GenBank/DDBJ whole genome shotgun (WGS) entry which is preliminary data.</text>
</comment>
<dbReference type="PANTHER" id="PTHR46018:SF2">
    <property type="entry name" value="ZINC PHOSPHODIESTERASE ELAC PROTEIN 1"/>
    <property type="match status" value="1"/>
</dbReference>
<evidence type="ECO:0000313" key="3">
    <source>
        <dbReference type="EMBL" id="KXB42719.1"/>
    </source>
</evidence>
<sequence>MLKYKFLGVNNSLQEVKSGNTSLLIGSDGTHLLIDTSVNIAEAVDFDVDAVLFTHEHIDHLYALPSLLHQMWLMKRKRQLNIYCHIGMNEIVNNLIDIFGIRGKKDIFPIAINNDDELKIGDIFVEAVKSNHTEYSRSYVFRYAGKKLVYTSDTRPFAYAPQSFMDADVLIHEAGGTDLEREKLIDGGHSTAGDAATLAKKTNAKKLLLCHLPVGDNVKLHIKKTAIKIFKDTNLADVNSWVCL</sequence>
<dbReference type="STRING" id="1497955.HMPREF1872_00055"/>
<protein>
    <submittedName>
        <fullName evidence="3">Metallo-beta-lactamase domain protein</fullName>
    </submittedName>
</protein>
<dbReference type="OrthoDB" id="9800940at2"/>
<keyword evidence="4" id="KW-1185">Reference proteome</keyword>
<dbReference type="Gene3D" id="3.60.15.10">
    <property type="entry name" value="Ribonuclease Z/Hydroxyacylglutathione hydrolase-like"/>
    <property type="match status" value="1"/>
</dbReference>
<organism evidence="3 4">
    <name type="scientific">Amygdalobacter nucleatus</name>
    <dbReference type="NCBI Taxonomy" id="3029274"/>
    <lineage>
        <taxon>Bacteria</taxon>
        <taxon>Bacillati</taxon>
        <taxon>Bacillota</taxon>
        <taxon>Clostridia</taxon>
        <taxon>Eubacteriales</taxon>
        <taxon>Oscillospiraceae</taxon>
        <taxon>Amygdalobacter</taxon>
    </lineage>
</organism>
<evidence type="ECO:0000313" key="4">
    <source>
        <dbReference type="Proteomes" id="UP000070080"/>
    </source>
</evidence>
<reference evidence="4" key="1">
    <citation type="submission" date="2016-01" db="EMBL/GenBank/DDBJ databases">
        <authorList>
            <person name="Mitreva M."/>
            <person name="Pepin K.H."/>
            <person name="Mihindukulasuriya K.A."/>
            <person name="Fulton R."/>
            <person name="Fronick C."/>
            <person name="O'Laughlin M."/>
            <person name="Miner T."/>
            <person name="Herter B."/>
            <person name="Rosa B.A."/>
            <person name="Cordes M."/>
            <person name="Tomlinson C."/>
            <person name="Wollam A."/>
            <person name="Palsikar V.B."/>
            <person name="Mardis E.R."/>
            <person name="Wilson R.K."/>
        </authorList>
    </citation>
    <scope>NUCLEOTIDE SEQUENCE [LARGE SCALE GENOMIC DNA]</scope>
    <source>
        <strain evidence="4">KA00274</strain>
    </source>
</reference>
<dbReference type="GO" id="GO:0042781">
    <property type="term" value="F:3'-tRNA processing endoribonuclease activity"/>
    <property type="evidence" value="ECO:0007669"/>
    <property type="project" value="TreeGrafter"/>
</dbReference>